<reference evidence="1 2" key="1">
    <citation type="submission" date="2017-02" db="EMBL/GenBank/DDBJ databases">
        <title>Draft genome sequence of a Kluyvera intermedia isolate from a patient with a pancreatic abscess.</title>
        <authorList>
            <person name="Thele R."/>
        </authorList>
    </citation>
    <scope>NUCLEOTIDE SEQUENCE [LARGE SCALE GENOMIC DNA]</scope>
    <source>
        <strain evidence="1 2">FOSA7093</strain>
    </source>
</reference>
<proteinExistence type="predicted"/>
<accession>A0ABX3UDE0</accession>
<keyword evidence="2" id="KW-1185">Reference proteome</keyword>
<comment type="caution">
    <text evidence="1">The sequence shown here is derived from an EMBL/GenBank/DDBJ whole genome shotgun (WGS) entry which is preliminary data.</text>
</comment>
<organism evidence="1 2">
    <name type="scientific">Kluyvera intermedia</name>
    <name type="common">Enterobacter intermedius</name>
    <dbReference type="NCBI Taxonomy" id="61648"/>
    <lineage>
        <taxon>Bacteria</taxon>
        <taxon>Pseudomonadati</taxon>
        <taxon>Pseudomonadota</taxon>
        <taxon>Gammaproteobacteria</taxon>
        <taxon>Enterobacterales</taxon>
        <taxon>Enterobacteriaceae</taxon>
        <taxon>Kluyvera</taxon>
    </lineage>
</organism>
<evidence type="ECO:0000313" key="1">
    <source>
        <dbReference type="EMBL" id="ORJ49314.1"/>
    </source>
</evidence>
<name>A0ABX3UDE0_KLUIN</name>
<dbReference type="EMBL" id="MWPR01000025">
    <property type="protein sequence ID" value="ORJ49314.1"/>
    <property type="molecule type" value="Genomic_DNA"/>
</dbReference>
<evidence type="ECO:0000313" key="2">
    <source>
        <dbReference type="Proteomes" id="UP000192521"/>
    </source>
</evidence>
<protein>
    <submittedName>
        <fullName evidence="1">Uncharacterized protein</fullName>
    </submittedName>
</protein>
<gene>
    <name evidence="1" type="ORF">B2M27_16455</name>
</gene>
<sequence length="76" mass="8536">MDGISAKCVAIYSVDRFVWRVESCHLFNKQQAGVCDEHVEKRFSRGIAVFDFKPASVGARLKSAAHRVFCTTTGWL</sequence>
<dbReference type="Proteomes" id="UP000192521">
    <property type="component" value="Unassembled WGS sequence"/>
</dbReference>